<dbReference type="Proteomes" id="UP001595872">
    <property type="component" value="Unassembled WGS sequence"/>
</dbReference>
<evidence type="ECO:0000313" key="2">
    <source>
        <dbReference type="EMBL" id="MFC4912106.1"/>
    </source>
</evidence>
<gene>
    <name evidence="2" type="ORF">ACFPCY_32725</name>
</gene>
<name>A0ABV9U6R7_9ACTN</name>
<keyword evidence="1" id="KW-0472">Membrane</keyword>
<sequence length="129" mass="14219">MSTFRDEGITIMHLTQLWPLIAAAVAVIGVIFRQMGLFRSELTARIDGVATRLDTKIDGVRAELDARLDGTNSRIAGLRAEMSAKFDGMDAKFDGLRNEILAALKPMANTIERLDQDSRDHLKTHHGTG</sequence>
<dbReference type="Gene3D" id="1.20.58.130">
    <property type="match status" value="1"/>
</dbReference>
<keyword evidence="3" id="KW-1185">Reference proteome</keyword>
<proteinExistence type="predicted"/>
<dbReference type="EMBL" id="JBHSIT010000011">
    <property type="protein sequence ID" value="MFC4912106.1"/>
    <property type="molecule type" value="Genomic_DNA"/>
</dbReference>
<protein>
    <recommendedName>
        <fullName evidence="4">DUF2746 domain-containing protein</fullName>
    </recommendedName>
</protein>
<accession>A0ABV9U6R7</accession>
<comment type="caution">
    <text evidence="2">The sequence shown here is derived from an EMBL/GenBank/DDBJ whole genome shotgun (WGS) entry which is preliminary data.</text>
</comment>
<keyword evidence="1" id="KW-1133">Transmembrane helix</keyword>
<evidence type="ECO:0000313" key="3">
    <source>
        <dbReference type="Proteomes" id="UP001595872"/>
    </source>
</evidence>
<evidence type="ECO:0000256" key="1">
    <source>
        <dbReference type="SAM" id="Phobius"/>
    </source>
</evidence>
<keyword evidence="1" id="KW-0812">Transmembrane</keyword>
<evidence type="ECO:0008006" key="4">
    <source>
        <dbReference type="Google" id="ProtNLM"/>
    </source>
</evidence>
<dbReference type="RefSeq" id="WP_378261697.1">
    <property type="nucleotide sequence ID" value="NZ_JBHSIT010000011.1"/>
</dbReference>
<reference evidence="3" key="1">
    <citation type="journal article" date="2019" name="Int. J. Syst. Evol. Microbiol.">
        <title>The Global Catalogue of Microorganisms (GCM) 10K type strain sequencing project: providing services to taxonomists for standard genome sequencing and annotation.</title>
        <authorList>
            <consortium name="The Broad Institute Genomics Platform"/>
            <consortium name="The Broad Institute Genome Sequencing Center for Infectious Disease"/>
            <person name="Wu L."/>
            <person name="Ma J."/>
        </authorList>
    </citation>
    <scope>NUCLEOTIDE SEQUENCE [LARGE SCALE GENOMIC DNA]</scope>
    <source>
        <strain evidence="3">KLKA75</strain>
    </source>
</reference>
<feature type="transmembrane region" description="Helical" evidence="1">
    <location>
        <begin position="12"/>
        <end position="32"/>
    </location>
</feature>
<organism evidence="2 3">
    <name type="scientific">Actinomadura gamaensis</name>
    <dbReference type="NCBI Taxonomy" id="1763541"/>
    <lineage>
        <taxon>Bacteria</taxon>
        <taxon>Bacillati</taxon>
        <taxon>Actinomycetota</taxon>
        <taxon>Actinomycetes</taxon>
        <taxon>Streptosporangiales</taxon>
        <taxon>Thermomonosporaceae</taxon>
        <taxon>Actinomadura</taxon>
    </lineage>
</organism>